<dbReference type="AlphaFoldDB" id="A0AAV5FA64"/>
<keyword evidence="2" id="KW-1185">Reference proteome</keyword>
<proteinExistence type="predicted"/>
<comment type="caution">
    <text evidence="1">The sequence shown here is derived from an EMBL/GenBank/DDBJ whole genome shotgun (WGS) entry which is preliminary data.</text>
</comment>
<dbReference type="EMBL" id="BQKI01000083">
    <property type="protein sequence ID" value="GJN31811.1"/>
    <property type="molecule type" value="Genomic_DNA"/>
</dbReference>
<accession>A0AAV5FA64</accession>
<sequence length="278" mass="31160">MGDHGFEELSHNGWCYTTGLHHRGFPTLLWDLLHLLGYDEPPSYKGREIRCHGVTLAKVHMSVPTHPRNLDMAGMESTATYGSLREGLERVAHRALTHFCGCHTAALSGTPMVRIRNQDDPESSQQGANAEPSLAEVLAAALNWQQNDSEILRRLVDITSHLAGQGGHRNNNNQPRQSTYSDFLGTHPPTFERTRKPLDANHWLRQTELKFGLLECTKHQKVLFAAQQLQGSASAWWANYEALCPLDTVLNEMSSRLHFVLISFQLASCKGNSKNSWV</sequence>
<organism evidence="1 2">
    <name type="scientific">Eleusine coracana subsp. coracana</name>
    <dbReference type="NCBI Taxonomy" id="191504"/>
    <lineage>
        <taxon>Eukaryota</taxon>
        <taxon>Viridiplantae</taxon>
        <taxon>Streptophyta</taxon>
        <taxon>Embryophyta</taxon>
        <taxon>Tracheophyta</taxon>
        <taxon>Spermatophyta</taxon>
        <taxon>Magnoliopsida</taxon>
        <taxon>Liliopsida</taxon>
        <taxon>Poales</taxon>
        <taxon>Poaceae</taxon>
        <taxon>PACMAD clade</taxon>
        <taxon>Chloridoideae</taxon>
        <taxon>Cynodonteae</taxon>
        <taxon>Eleusininae</taxon>
        <taxon>Eleusine</taxon>
    </lineage>
</organism>
<name>A0AAV5FA64_ELECO</name>
<gene>
    <name evidence="1" type="primary">gb20256</name>
    <name evidence="1" type="ORF">PR202_gb20256</name>
</gene>
<dbReference type="Proteomes" id="UP001054889">
    <property type="component" value="Unassembled WGS sequence"/>
</dbReference>
<protein>
    <recommendedName>
        <fullName evidence="3">Retrotransposon gag domain-containing protein</fullName>
    </recommendedName>
</protein>
<reference evidence="1" key="1">
    <citation type="journal article" date="2018" name="DNA Res.">
        <title>Multiple hybrid de novo genome assembly of finger millet, an orphan allotetraploid crop.</title>
        <authorList>
            <person name="Hatakeyama M."/>
            <person name="Aluri S."/>
            <person name="Balachadran M.T."/>
            <person name="Sivarajan S.R."/>
            <person name="Patrignani A."/>
            <person name="Gruter S."/>
            <person name="Poveda L."/>
            <person name="Shimizu-Inatsugi R."/>
            <person name="Baeten J."/>
            <person name="Francoijs K.J."/>
            <person name="Nataraja K.N."/>
            <person name="Reddy Y.A.N."/>
            <person name="Phadnis S."/>
            <person name="Ravikumar R.L."/>
            <person name="Schlapbach R."/>
            <person name="Sreeman S.M."/>
            <person name="Shimizu K.K."/>
        </authorList>
    </citation>
    <scope>NUCLEOTIDE SEQUENCE</scope>
</reference>
<evidence type="ECO:0000313" key="1">
    <source>
        <dbReference type="EMBL" id="GJN31811.1"/>
    </source>
</evidence>
<evidence type="ECO:0000313" key="2">
    <source>
        <dbReference type="Proteomes" id="UP001054889"/>
    </source>
</evidence>
<reference evidence="1" key="2">
    <citation type="submission" date="2021-12" db="EMBL/GenBank/DDBJ databases">
        <title>Resequencing data analysis of finger millet.</title>
        <authorList>
            <person name="Hatakeyama M."/>
            <person name="Aluri S."/>
            <person name="Balachadran M.T."/>
            <person name="Sivarajan S.R."/>
            <person name="Poveda L."/>
            <person name="Shimizu-Inatsugi R."/>
            <person name="Schlapbach R."/>
            <person name="Sreeman S.M."/>
            <person name="Shimizu K.K."/>
        </authorList>
    </citation>
    <scope>NUCLEOTIDE SEQUENCE</scope>
</reference>
<evidence type="ECO:0008006" key="3">
    <source>
        <dbReference type="Google" id="ProtNLM"/>
    </source>
</evidence>